<evidence type="ECO:0000256" key="1">
    <source>
        <dbReference type="SAM" id="MobiDB-lite"/>
    </source>
</evidence>
<keyword evidence="3" id="KW-1185">Reference proteome</keyword>
<gene>
    <name evidence="2" type="ORF">OUZ56_017040</name>
</gene>
<accession>A0ABR0AS27</accession>
<feature type="compositionally biased region" description="Low complexity" evidence="1">
    <location>
        <begin position="55"/>
        <end position="65"/>
    </location>
</feature>
<name>A0ABR0AS27_9CRUS</name>
<evidence type="ECO:0000313" key="2">
    <source>
        <dbReference type="EMBL" id="KAK4027899.1"/>
    </source>
</evidence>
<feature type="compositionally biased region" description="Polar residues" evidence="1">
    <location>
        <begin position="78"/>
        <end position="88"/>
    </location>
</feature>
<reference evidence="2 3" key="1">
    <citation type="journal article" date="2023" name="Nucleic Acids Res.">
        <title>The hologenome of Daphnia magna reveals possible DNA methylation and microbiome-mediated evolution of the host genome.</title>
        <authorList>
            <person name="Chaturvedi A."/>
            <person name="Li X."/>
            <person name="Dhandapani V."/>
            <person name="Marshall H."/>
            <person name="Kissane S."/>
            <person name="Cuenca-Cambronero M."/>
            <person name="Asole G."/>
            <person name="Calvet F."/>
            <person name="Ruiz-Romero M."/>
            <person name="Marangio P."/>
            <person name="Guigo R."/>
            <person name="Rago D."/>
            <person name="Mirbahai L."/>
            <person name="Eastwood N."/>
            <person name="Colbourne J.K."/>
            <person name="Zhou J."/>
            <person name="Mallon E."/>
            <person name="Orsini L."/>
        </authorList>
    </citation>
    <scope>NUCLEOTIDE SEQUENCE [LARGE SCALE GENOMIC DNA]</scope>
    <source>
        <strain evidence="2">LRV0_1</strain>
    </source>
</reference>
<evidence type="ECO:0000313" key="3">
    <source>
        <dbReference type="Proteomes" id="UP001234178"/>
    </source>
</evidence>
<protein>
    <submittedName>
        <fullName evidence="2">Uncharacterized protein</fullName>
    </submittedName>
</protein>
<proteinExistence type="predicted"/>
<comment type="caution">
    <text evidence="2">The sequence shown here is derived from an EMBL/GenBank/DDBJ whole genome shotgun (WGS) entry which is preliminary data.</text>
</comment>
<feature type="region of interest" description="Disordered" evidence="1">
    <location>
        <begin position="1"/>
        <end position="103"/>
    </location>
</feature>
<organism evidence="2 3">
    <name type="scientific">Daphnia magna</name>
    <dbReference type="NCBI Taxonomy" id="35525"/>
    <lineage>
        <taxon>Eukaryota</taxon>
        <taxon>Metazoa</taxon>
        <taxon>Ecdysozoa</taxon>
        <taxon>Arthropoda</taxon>
        <taxon>Crustacea</taxon>
        <taxon>Branchiopoda</taxon>
        <taxon>Diplostraca</taxon>
        <taxon>Cladocera</taxon>
        <taxon>Anomopoda</taxon>
        <taxon>Daphniidae</taxon>
        <taxon>Daphnia</taxon>
    </lineage>
</organism>
<sequence length="162" mass="18255">MLATHSGLFCPMKDSVNSQYESDVEDQSHNKQPLPVRSLAYRHNKADKLNDEDLSLSTSNSSSSTANRKKGGARDTSSKNSQQDSQLAEQLHNKKAVSERSVANRNKTVLRNTGDMVLEVSTILIQDLETNQTELRRLALIDLDREIDYLFILSTTKYRNRG</sequence>
<dbReference type="EMBL" id="JAOYFB010000038">
    <property type="protein sequence ID" value="KAK4027899.1"/>
    <property type="molecule type" value="Genomic_DNA"/>
</dbReference>
<dbReference type="Proteomes" id="UP001234178">
    <property type="component" value="Unassembled WGS sequence"/>
</dbReference>